<reference evidence="3" key="1">
    <citation type="journal article" date="2019" name="Plant Biotechnol. J.">
        <title>Genome sequencing of the Australian wild diploid species Gossypium australe highlights disease resistance and delayed gland morphogenesis.</title>
        <authorList>
            <person name="Cai Y."/>
            <person name="Cai X."/>
            <person name="Wang Q."/>
            <person name="Wang P."/>
            <person name="Zhang Y."/>
            <person name="Cai C."/>
            <person name="Xu Y."/>
            <person name="Wang K."/>
            <person name="Zhou Z."/>
            <person name="Wang C."/>
            <person name="Geng S."/>
            <person name="Li B."/>
            <person name="Dong Q."/>
            <person name="Hou Y."/>
            <person name="Wang H."/>
            <person name="Ai P."/>
            <person name="Liu Z."/>
            <person name="Yi F."/>
            <person name="Sun M."/>
            <person name="An G."/>
            <person name="Cheng J."/>
            <person name="Zhang Y."/>
            <person name="Shi Q."/>
            <person name="Xie Y."/>
            <person name="Shi X."/>
            <person name="Chang Y."/>
            <person name="Huang F."/>
            <person name="Chen Y."/>
            <person name="Hong S."/>
            <person name="Mi L."/>
            <person name="Sun Q."/>
            <person name="Zhang L."/>
            <person name="Zhou B."/>
            <person name="Peng R."/>
            <person name="Zhang X."/>
            <person name="Liu F."/>
        </authorList>
    </citation>
    <scope>NUCLEOTIDE SEQUENCE [LARGE SCALE GENOMIC DNA]</scope>
    <source>
        <strain evidence="3">cv. PA1801</strain>
    </source>
</reference>
<keyword evidence="3" id="KW-1185">Reference proteome</keyword>
<dbReference type="PANTHER" id="PTHR45835">
    <property type="entry name" value="YALI0A06105P"/>
    <property type="match status" value="1"/>
</dbReference>
<protein>
    <submittedName>
        <fullName evidence="2">Retrotransposable element Tf2</fullName>
    </submittedName>
</protein>
<dbReference type="GO" id="GO:0016787">
    <property type="term" value="F:hydrolase activity"/>
    <property type="evidence" value="ECO:0007669"/>
    <property type="project" value="UniProtKB-KW"/>
</dbReference>
<sequence length="162" mass="19345">MVYSDALLSGLGCVLIQDEKLIAYASRQLKTHEFNYLTHDLELAIVELILYEVHDNSFPMHLNGMKMYRDLQELHWWARMKREIIEFVAKCLTCQRVKAEHQVPKWKWERITMDFITGLLLSANRRNVIWVIVDRFMKSTYFVAVRTDWSLPKLAKVKWKNN</sequence>
<dbReference type="Gene3D" id="1.10.340.70">
    <property type="match status" value="1"/>
</dbReference>
<dbReference type="GO" id="GO:0004519">
    <property type="term" value="F:endonuclease activity"/>
    <property type="evidence" value="ECO:0007669"/>
    <property type="project" value="UniProtKB-KW"/>
</dbReference>
<name>A0A5B6UY25_9ROSI</name>
<dbReference type="OrthoDB" id="415724at2759"/>
<comment type="caution">
    <text evidence="2">The sequence shown here is derived from an EMBL/GenBank/DDBJ whole genome shotgun (WGS) entry which is preliminary data.</text>
</comment>
<dbReference type="Pfam" id="PF17921">
    <property type="entry name" value="Integrase_H2C2"/>
    <property type="match status" value="1"/>
</dbReference>
<dbReference type="EMBL" id="SMMG02000009">
    <property type="protein sequence ID" value="KAA3461614.1"/>
    <property type="molecule type" value="Genomic_DNA"/>
</dbReference>
<evidence type="ECO:0000259" key="1">
    <source>
        <dbReference type="Pfam" id="PF17921"/>
    </source>
</evidence>
<evidence type="ECO:0000313" key="3">
    <source>
        <dbReference type="Proteomes" id="UP000325315"/>
    </source>
</evidence>
<proteinExistence type="predicted"/>
<accession>A0A5B6UY25</accession>
<dbReference type="AlphaFoldDB" id="A0A5B6UY25"/>
<dbReference type="GO" id="GO:0003964">
    <property type="term" value="F:RNA-directed DNA polymerase activity"/>
    <property type="evidence" value="ECO:0007669"/>
    <property type="project" value="UniProtKB-KW"/>
</dbReference>
<dbReference type="SUPFAM" id="SSF56672">
    <property type="entry name" value="DNA/RNA polymerases"/>
    <property type="match status" value="1"/>
</dbReference>
<evidence type="ECO:0000313" key="2">
    <source>
        <dbReference type="EMBL" id="KAA3461614.1"/>
    </source>
</evidence>
<dbReference type="Proteomes" id="UP000325315">
    <property type="component" value="Unassembled WGS sequence"/>
</dbReference>
<dbReference type="PANTHER" id="PTHR45835:SF99">
    <property type="entry name" value="CHROMO DOMAIN-CONTAINING PROTEIN-RELATED"/>
    <property type="match status" value="1"/>
</dbReference>
<organism evidence="2 3">
    <name type="scientific">Gossypium australe</name>
    <dbReference type="NCBI Taxonomy" id="47621"/>
    <lineage>
        <taxon>Eukaryota</taxon>
        <taxon>Viridiplantae</taxon>
        <taxon>Streptophyta</taxon>
        <taxon>Embryophyta</taxon>
        <taxon>Tracheophyta</taxon>
        <taxon>Spermatophyta</taxon>
        <taxon>Magnoliopsida</taxon>
        <taxon>eudicotyledons</taxon>
        <taxon>Gunneridae</taxon>
        <taxon>Pentapetalae</taxon>
        <taxon>rosids</taxon>
        <taxon>malvids</taxon>
        <taxon>Malvales</taxon>
        <taxon>Malvaceae</taxon>
        <taxon>Malvoideae</taxon>
        <taxon>Gossypium</taxon>
    </lineage>
</organism>
<dbReference type="InterPro" id="IPR041588">
    <property type="entry name" value="Integrase_H2C2"/>
</dbReference>
<dbReference type="InterPro" id="IPR043502">
    <property type="entry name" value="DNA/RNA_pol_sf"/>
</dbReference>
<gene>
    <name evidence="2" type="ORF">EPI10_028172</name>
</gene>
<feature type="domain" description="Integrase zinc-binding" evidence="1">
    <location>
        <begin position="46"/>
        <end position="99"/>
    </location>
</feature>